<protein>
    <recommendedName>
        <fullName evidence="12">ATP synthase subunit alpha</fullName>
        <ecNumber evidence="12">7.1.2.2</ecNumber>
    </recommendedName>
    <alternativeName>
        <fullName evidence="12">ATP synthase F1 sector subunit alpha</fullName>
    </alternativeName>
    <alternativeName>
        <fullName evidence="12">F-ATPase subunit alpha</fullName>
    </alternativeName>
</protein>
<evidence type="ECO:0000256" key="12">
    <source>
        <dbReference type="HAMAP-Rule" id="MF_01346"/>
    </source>
</evidence>
<dbReference type="Gene3D" id="3.40.50.300">
    <property type="entry name" value="P-loop containing nucleotide triphosphate hydrolases"/>
    <property type="match status" value="1"/>
</dbReference>
<feature type="domain" description="ATP synthase alpha subunit C-terminal" evidence="14">
    <location>
        <begin position="371"/>
        <end position="492"/>
    </location>
</feature>
<dbReference type="InterPro" id="IPR038376">
    <property type="entry name" value="ATP_synth_asu_C_sf"/>
</dbReference>
<dbReference type="Pfam" id="PF02874">
    <property type="entry name" value="ATP-synt_ab_N"/>
    <property type="match status" value="1"/>
</dbReference>
<dbReference type="InterPro" id="IPR000194">
    <property type="entry name" value="ATPase_F1/V1/A1_a/bsu_nucl-bd"/>
</dbReference>
<dbReference type="InterPro" id="IPR027417">
    <property type="entry name" value="P-loop_NTPase"/>
</dbReference>
<evidence type="ECO:0000256" key="8">
    <source>
        <dbReference type="ARBA" id="ARBA00023065"/>
    </source>
</evidence>
<reference evidence="16 17" key="1">
    <citation type="submission" date="2020-05" db="EMBL/GenBank/DDBJ databases">
        <title>Draft genome of xy-202 and genomic insight in genome of the genus Peptostreptococcus.</title>
        <authorList>
            <person name="Zhang Z."/>
        </authorList>
    </citation>
    <scope>NUCLEOTIDE SEQUENCE [LARGE SCALE GENOMIC DNA]</scope>
    <source>
        <strain evidence="16 17">DSM 27025</strain>
    </source>
</reference>
<dbReference type="SUPFAM" id="SSF47917">
    <property type="entry name" value="C-terminal domain of alpha and beta subunits of F1 ATP synthase"/>
    <property type="match status" value="1"/>
</dbReference>
<evidence type="ECO:0000313" key="16">
    <source>
        <dbReference type="EMBL" id="MBC2576310.1"/>
    </source>
</evidence>
<feature type="domain" description="ATPase F1/V1/A1 complex alpha/beta subunit N-terminal" evidence="15">
    <location>
        <begin position="28"/>
        <end position="92"/>
    </location>
</feature>
<evidence type="ECO:0000259" key="13">
    <source>
        <dbReference type="Pfam" id="PF00006"/>
    </source>
</evidence>
<keyword evidence="9 12" id="KW-0472">Membrane</keyword>
<evidence type="ECO:0000256" key="11">
    <source>
        <dbReference type="ARBA" id="ARBA00023310"/>
    </source>
</evidence>
<dbReference type="CDD" id="cd01132">
    <property type="entry name" value="F1-ATPase_alpha_CD"/>
    <property type="match status" value="1"/>
</dbReference>
<keyword evidence="7 12" id="KW-1278">Translocase</keyword>
<evidence type="ECO:0000256" key="10">
    <source>
        <dbReference type="ARBA" id="ARBA00023196"/>
    </source>
</evidence>
<organism evidence="16 17">
    <name type="scientific">Peptostreptococcus canis</name>
    <dbReference type="NCBI Taxonomy" id="1159213"/>
    <lineage>
        <taxon>Bacteria</taxon>
        <taxon>Bacillati</taxon>
        <taxon>Bacillota</taxon>
        <taxon>Clostridia</taxon>
        <taxon>Peptostreptococcales</taxon>
        <taxon>Peptostreptococcaceae</taxon>
        <taxon>Peptostreptococcus</taxon>
    </lineage>
</organism>
<comment type="similarity">
    <text evidence="2 12">Belongs to the ATPase alpha/beta chains family.</text>
</comment>
<sequence length="498" mass="54442">MNLKPEEISSIIKNQIKNYENKIKLTDTGSVLNVGDGIASVYGLESAMSGELLEFPGKIYGIALNLEEEVVGAVILGDDSGIKEGDIVKRTGRIVEVPVGEALIGRVVNSLGQPIDGKGDIATNKTRPVEAPAPGIMDRKSVFEPLQTGIKSIDSMIPIGRGQRELVIGDRQTGKTSILIDTIINQKGKDVICIYVAIGQKRSTVAQLVSTLENFGAMDYTIVVSATASESAPLQYLAPYAGAAIGEEFMYNGKHVLIVYDDLSKQAVAYREMSLLLRRPPGREAYPGDVFYLHSRLLERAAKLSDELGGGSMTALPVIETQAGDVSAYIPTNVISITDGQIYLQPELFYSGIRPAVDPGISVSRVGGSAQIKSMKKIAGTLKLAYSQYRELAAFAQFGSDLDEDTKRRLAQGQRIVEVLKQDEHKPITVENQVVIIYAVINNLLADIEIEDIKDFEDGLYVFMENEYPEILQKILKAEDFNEDLTKAIEEYKVKFKA</sequence>
<dbReference type="NCBIfam" id="TIGR00962">
    <property type="entry name" value="atpA"/>
    <property type="match status" value="1"/>
</dbReference>
<keyword evidence="10 12" id="KW-0139">CF(1)</keyword>
<evidence type="ECO:0000259" key="15">
    <source>
        <dbReference type="Pfam" id="PF02874"/>
    </source>
</evidence>
<comment type="function">
    <text evidence="12">Produces ATP from ADP in the presence of a proton gradient across the membrane. The alpha chain is a regulatory subunit.</text>
</comment>
<comment type="subcellular location">
    <subcellularLocation>
        <location evidence="12">Cell membrane</location>
        <topology evidence="12">Peripheral membrane protein</topology>
    </subcellularLocation>
    <subcellularLocation>
        <location evidence="1">Membrane</location>
    </subcellularLocation>
</comment>
<keyword evidence="5 12" id="KW-0547">Nucleotide-binding</keyword>
<keyword evidence="17" id="KW-1185">Reference proteome</keyword>
<keyword evidence="12" id="KW-0375">Hydrogen ion transport</keyword>
<keyword evidence="6 12" id="KW-0067">ATP-binding</keyword>
<name>A0ABR6TLX3_9FIRM</name>
<dbReference type="Proteomes" id="UP000713904">
    <property type="component" value="Unassembled WGS sequence"/>
</dbReference>
<accession>A0ABR6TLX3</accession>
<dbReference type="Pfam" id="PF00006">
    <property type="entry name" value="ATP-synt_ab"/>
    <property type="match status" value="1"/>
</dbReference>
<dbReference type="Gene3D" id="2.40.30.20">
    <property type="match status" value="1"/>
</dbReference>
<dbReference type="SUPFAM" id="SSF50615">
    <property type="entry name" value="N-terminal domain of alpha and beta subunits of F1 ATP synthase"/>
    <property type="match status" value="1"/>
</dbReference>
<evidence type="ECO:0000256" key="2">
    <source>
        <dbReference type="ARBA" id="ARBA00008936"/>
    </source>
</evidence>
<dbReference type="InterPro" id="IPR033732">
    <property type="entry name" value="ATP_synth_F1_a_nt-bd_dom"/>
</dbReference>
<keyword evidence="8 12" id="KW-0406">Ion transport</keyword>
<dbReference type="InterPro" id="IPR020003">
    <property type="entry name" value="ATPase_a/bsu_AS"/>
</dbReference>
<evidence type="ECO:0000313" key="17">
    <source>
        <dbReference type="Proteomes" id="UP000713904"/>
    </source>
</evidence>
<dbReference type="PANTHER" id="PTHR48082:SF2">
    <property type="entry name" value="ATP SYNTHASE SUBUNIT ALPHA, MITOCHONDRIAL"/>
    <property type="match status" value="1"/>
</dbReference>
<dbReference type="Gene3D" id="1.20.150.20">
    <property type="entry name" value="ATP synthase alpha/beta chain, C-terminal domain"/>
    <property type="match status" value="1"/>
</dbReference>
<dbReference type="EMBL" id="JABGBW010000004">
    <property type="protein sequence ID" value="MBC2576310.1"/>
    <property type="molecule type" value="Genomic_DNA"/>
</dbReference>
<dbReference type="EC" id="7.1.2.2" evidence="12"/>
<feature type="binding site" evidence="12">
    <location>
        <begin position="169"/>
        <end position="176"/>
    </location>
    <ligand>
        <name>ATP</name>
        <dbReference type="ChEBI" id="CHEBI:30616"/>
    </ligand>
</feature>
<dbReference type="SUPFAM" id="SSF52540">
    <property type="entry name" value="P-loop containing nucleoside triphosphate hydrolases"/>
    <property type="match status" value="1"/>
</dbReference>
<evidence type="ECO:0000256" key="7">
    <source>
        <dbReference type="ARBA" id="ARBA00022967"/>
    </source>
</evidence>
<dbReference type="PROSITE" id="PS00152">
    <property type="entry name" value="ATPASE_ALPHA_BETA"/>
    <property type="match status" value="1"/>
</dbReference>
<dbReference type="InterPro" id="IPR005294">
    <property type="entry name" value="ATP_synth_F1_asu"/>
</dbReference>
<dbReference type="InterPro" id="IPR000793">
    <property type="entry name" value="ATP_synth_asu_C"/>
</dbReference>
<comment type="caution">
    <text evidence="16">The sequence shown here is derived from an EMBL/GenBank/DDBJ whole genome shotgun (WGS) entry which is preliminary data.</text>
</comment>
<keyword evidence="11 12" id="KW-0066">ATP synthesis</keyword>
<feature type="site" description="Required for activity" evidence="12">
    <location>
        <position position="362"/>
    </location>
</feature>
<dbReference type="InterPro" id="IPR004100">
    <property type="entry name" value="ATPase_F1/V1/A1_a/bsu_N"/>
</dbReference>
<keyword evidence="3 12" id="KW-0813">Transport</keyword>
<proteinExistence type="inferred from homology"/>
<evidence type="ECO:0000256" key="3">
    <source>
        <dbReference type="ARBA" id="ARBA00022448"/>
    </source>
</evidence>
<dbReference type="RefSeq" id="WP_185624337.1">
    <property type="nucleotide sequence ID" value="NZ_JABGBW010000004.1"/>
</dbReference>
<evidence type="ECO:0000256" key="6">
    <source>
        <dbReference type="ARBA" id="ARBA00022840"/>
    </source>
</evidence>
<dbReference type="CDD" id="cd18113">
    <property type="entry name" value="ATP-synt_F1_alpha_C"/>
    <property type="match status" value="1"/>
</dbReference>
<dbReference type="InterPro" id="IPR023366">
    <property type="entry name" value="ATP_synth_asu-like_sf"/>
</dbReference>
<evidence type="ECO:0000256" key="5">
    <source>
        <dbReference type="ARBA" id="ARBA00022741"/>
    </source>
</evidence>
<comment type="catalytic activity">
    <reaction evidence="12">
        <text>ATP + H2O + 4 H(+)(in) = ADP + phosphate + 5 H(+)(out)</text>
        <dbReference type="Rhea" id="RHEA:57720"/>
        <dbReference type="ChEBI" id="CHEBI:15377"/>
        <dbReference type="ChEBI" id="CHEBI:15378"/>
        <dbReference type="ChEBI" id="CHEBI:30616"/>
        <dbReference type="ChEBI" id="CHEBI:43474"/>
        <dbReference type="ChEBI" id="CHEBI:456216"/>
        <dbReference type="EC" id="7.1.2.2"/>
    </reaction>
</comment>
<dbReference type="Pfam" id="PF00306">
    <property type="entry name" value="ATP-synt_ab_C"/>
    <property type="match status" value="1"/>
</dbReference>
<dbReference type="PIRSF" id="PIRSF039088">
    <property type="entry name" value="F_ATPase_subunit_alpha"/>
    <property type="match status" value="1"/>
</dbReference>
<keyword evidence="4 12" id="KW-1003">Cell membrane</keyword>
<dbReference type="PANTHER" id="PTHR48082">
    <property type="entry name" value="ATP SYNTHASE SUBUNIT ALPHA, MITOCHONDRIAL"/>
    <property type="match status" value="1"/>
</dbReference>
<feature type="domain" description="ATPase F1/V1/A1 complex alpha/beta subunit nucleotide-binding" evidence="13">
    <location>
        <begin position="149"/>
        <end position="364"/>
    </location>
</feature>
<dbReference type="InterPro" id="IPR036121">
    <property type="entry name" value="ATPase_F1/V1/A1_a/bsu_N_sf"/>
</dbReference>
<dbReference type="HAMAP" id="MF_01346">
    <property type="entry name" value="ATP_synth_alpha_bact"/>
    <property type="match status" value="1"/>
</dbReference>
<evidence type="ECO:0000256" key="9">
    <source>
        <dbReference type="ARBA" id="ARBA00023136"/>
    </source>
</evidence>
<evidence type="ECO:0000256" key="4">
    <source>
        <dbReference type="ARBA" id="ARBA00022475"/>
    </source>
</evidence>
<dbReference type="CDD" id="cd18116">
    <property type="entry name" value="ATP-synt_F1_alpha_N"/>
    <property type="match status" value="1"/>
</dbReference>
<evidence type="ECO:0000259" key="14">
    <source>
        <dbReference type="Pfam" id="PF00306"/>
    </source>
</evidence>
<dbReference type="NCBIfam" id="NF009884">
    <property type="entry name" value="PRK13343.1"/>
    <property type="match status" value="1"/>
</dbReference>
<gene>
    <name evidence="12" type="primary">atpA</name>
    <name evidence="16" type="ORF">HLB29_06390</name>
</gene>
<evidence type="ECO:0000256" key="1">
    <source>
        <dbReference type="ARBA" id="ARBA00004370"/>
    </source>
</evidence>